<evidence type="ECO:0000313" key="3">
    <source>
        <dbReference type="Proteomes" id="UP001363151"/>
    </source>
</evidence>
<feature type="region of interest" description="Disordered" evidence="1">
    <location>
        <begin position="422"/>
        <end position="442"/>
    </location>
</feature>
<dbReference type="InterPro" id="IPR046341">
    <property type="entry name" value="SET_dom_sf"/>
</dbReference>
<feature type="region of interest" description="Disordered" evidence="1">
    <location>
        <begin position="175"/>
        <end position="196"/>
    </location>
</feature>
<protein>
    <recommendedName>
        <fullName evidence="4">SET domain-containing protein</fullName>
    </recommendedName>
</protein>
<feature type="region of interest" description="Disordered" evidence="1">
    <location>
        <begin position="461"/>
        <end position="499"/>
    </location>
</feature>
<feature type="compositionally biased region" description="Low complexity" evidence="1">
    <location>
        <begin position="488"/>
        <end position="499"/>
    </location>
</feature>
<feature type="region of interest" description="Disordered" evidence="1">
    <location>
        <begin position="790"/>
        <end position="847"/>
    </location>
</feature>
<evidence type="ECO:0008006" key="4">
    <source>
        <dbReference type="Google" id="ProtNLM"/>
    </source>
</evidence>
<feature type="compositionally biased region" description="Low complexity" evidence="1">
    <location>
        <begin position="829"/>
        <end position="847"/>
    </location>
</feature>
<organism evidence="2 3">
    <name type="scientific">Aureococcus anophagefferens</name>
    <name type="common">Harmful bloom alga</name>
    <dbReference type="NCBI Taxonomy" id="44056"/>
    <lineage>
        <taxon>Eukaryota</taxon>
        <taxon>Sar</taxon>
        <taxon>Stramenopiles</taxon>
        <taxon>Ochrophyta</taxon>
        <taxon>Pelagophyceae</taxon>
        <taxon>Pelagomonadales</taxon>
        <taxon>Pelagomonadaceae</taxon>
        <taxon>Aureococcus</taxon>
    </lineage>
</organism>
<reference evidence="2 3" key="1">
    <citation type="submission" date="2024-03" db="EMBL/GenBank/DDBJ databases">
        <title>Aureococcus anophagefferens CCMP1851 and Kratosvirus quantuckense: Draft genome of a second virus-susceptible host strain in the model system.</title>
        <authorList>
            <person name="Chase E."/>
            <person name="Truchon A.R."/>
            <person name="Schepens W."/>
            <person name="Wilhelm S.W."/>
        </authorList>
    </citation>
    <scope>NUCLEOTIDE SEQUENCE [LARGE SCALE GENOMIC DNA]</scope>
    <source>
        <strain evidence="2 3">CCMP1851</strain>
    </source>
</reference>
<accession>A0ABR1FW13</accession>
<proteinExistence type="predicted"/>
<evidence type="ECO:0000256" key="1">
    <source>
        <dbReference type="SAM" id="MobiDB-lite"/>
    </source>
</evidence>
<gene>
    <name evidence="2" type="ORF">SO694_000293102</name>
</gene>
<evidence type="ECO:0000313" key="2">
    <source>
        <dbReference type="EMBL" id="KAK7239861.1"/>
    </source>
</evidence>
<comment type="caution">
    <text evidence="2">The sequence shown here is derived from an EMBL/GenBank/DDBJ whole genome shotgun (WGS) entry which is preliminary data.</text>
</comment>
<sequence length="933" mass="100752">MADDADTPRQSAEAPFARSDVWSAEKLRAMIPRYARPEAPRFAADVLKHAKALRTSVRIAREGVVHGRGLVATRDLRRGDVLIDATALYVAGRPPRDEDDSYVDTGDGYFQLRPWGGASPSPPCAAFYFVNEARGATPPSVSWKIKHFDRPMLCLRVDADVKAGAELLAVYNNDEDEEASAATEEEEVPPSIDLTGDDAEAEADADAPAVVDLTGDDEPDGVDVTVGEPKPPRPQPSRMGLFSRTWPRDADAAPRFFVADQTLEVLVDESVVARGELRTAYTRCKVDYGGKTFAFRRGAGDDVRGGLFPIVFLPEDDEGESGSLWAVRVEDIYRATDGSRMIAFSYLYSAAALEAAGAAAPRDMDRDFEFVEGDAVYATPLEMFRGCVHVATAKRKKRAAGFFRERFYDEATKTVRDEYDKAAAAAGPRGSEAAKRRSRARMAVRDDDAYRSAVRDVVDEYRSRAPGSRGPAEAAAAARADAPKRSRPAAPQAPKAKPAIVVPKKRAKTAQPLLSLMRAASPLLLAALCRGFLPADDAATGRCLLGGGACDERDACRDDAAFTRACLDARVPFRTPYARVRCCFRCCFSHWIERHGLDGNWARFRARAARGGGIHEPLVGHQVGGTLPFAPRRVSSRRMPWAAELWNGEMARARTPRARAAATDAHLWAPARIGGAGFAGGWLELHFGDSCGSYARKSPFGTYVGLSLESLRRHFLPEVAGGAKLTLVTTTDCDLPQKWSPYARNASAGAPMGVWAKATWIAQLDGREAASGRRDLLACCCMASYPAPRDAPRVRTSGAQGAPPVPRVRARAPRASSRRTTCSRRRASRGATRTTAASARSSAASAASPVTDALAANGFNCTHGPRRRGEPPASEAYLNAEFVLAPQGKGRACYREWEARAGAAAPPPRDWDPPRWRPSTTACPWSACGTGAV</sequence>
<dbReference type="EMBL" id="JBBJCI010000222">
    <property type="protein sequence ID" value="KAK7239861.1"/>
    <property type="molecule type" value="Genomic_DNA"/>
</dbReference>
<feature type="compositionally biased region" description="Acidic residues" evidence="1">
    <location>
        <begin position="175"/>
        <end position="188"/>
    </location>
</feature>
<keyword evidence="3" id="KW-1185">Reference proteome</keyword>
<name>A0ABR1FW13_AURAN</name>
<feature type="region of interest" description="Disordered" evidence="1">
    <location>
        <begin position="213"/>
        <end position="242"/>
    </location>
</feature>
<feature type="compositionally biased region" description="Low complexity" evidence="1">
    <location>
        <begin position="464"/>
        <end position="480"/>
    </location>
</feature>
<dbReference type="SUPFAM" id="SSF82199">
    <property type="entry name" value="SET domain"/>
    <property type="match status" value="1"/>
</dbReference>
<dbReference type="Proteomes" id="UP001363151">
    <property type="component" value="Unassembled WGS sequence"/>
</dbReference>